<proteinExistence type="predicted"/>
<organism evidence="1 2">
    <name type="scientific">Candidatus Falkowbacteria bacterium RIFOXYD2_FULL_34_120</name>
    <dbReference type="NCBI Taxonomy" id="1798007"/>
    <lineage>
        <taxon>Bacteria</taxon>
        <taxon>Candidatus Falkowiibacteriota</taxon>
    </lineage>
</organism>
<reference evidence="1 2" key="1">
    <citation type="journal article" date="2016" name="Nat. Commun.">
        <title>Thousands of microbial genomes shed light on interconnected biogeochemical processes in an aquifer system.</title>
        <authorList>
            <person name="Anantharaman K."/>
            <person name="Brown C.T."/>
            <person name="Hug L.A."/>
            <person name="Sharon I."/>
            <person name="Castelle C.J."/>
            <person name="Probst A.J."/>
            <person name="Thomas B.C."/>
            <person name="Singh A."/>
            <person name="Wilkins M.J."/>
            <person name="Karaoz U."/>
            <person name="Brodie E.L."/>
            <person name="Williams K.H."/>
            <person name="Hubbard S.S."/>
            <person name="Banfield J.F."/>
        </authorList>
    </citation>
    <scope>NUCLEOTIDE SEQUENCE [LARGE SCALE GENOMIC DNA]</scope>
</reference>
<dbReference type="Gene3D" id="3.90.226.10">
    <property type="entry name" value="2-enoyl-CoA Hydratase, Chain A, domain 1"/>
    <property type="match status" value="1"/>
</dbReference>
<dbReference type="EMBL" id="MFGO01000011">
    <property type="protein sequence ID" value="OGF41286.1"/>
    <property type="molecule type" value="Genomic_DNA"/>
</dbReference>
<dbReference type="AlphaFoldDB" id="A0A1F5TQQ7"/>
<dbReference type="InterPro" id="IPR029045">
    <property type="entry name" value="ClpP/crotonase-like_dom_sf"/>
</dbReference>
<comment type="caution">
    <text evidence="1">The sequence shown here is derived from an EMBL/GenBank/DDBJ whole genome shotgun (WGS) entry which is preliminary data.</text>
</comment>
<dbReference type="SUPFAM" id="SSF52096">
    <property type="entry name" value="ClpP/crotonase"/>
    <property type="match status" value="1"/>
</dbReference>
<evidence type="ECO:0000313" key="2">
    <source>
        <dbReference type="Proteomes" id="UP000177579"/>
    </source>
</evidence>
<dbReference type="Proteomes" id="UP000177579">
    <property type="component" value="Unassembled WGS sequence"/>
</dbReference>
<gene>
    <name evidence="1" type="ORF">A2531_00290</name>
</gene>
<name>A0A1F5TQQ7_9BACT</name>
<protein>
    <submittedName>
        <fullName evidence="1">Uncharacterized protein</fullName>
    </submittedName>
</protein>
<accession>A0A1F5TQQ7</accession>
<evidence type="ECO:0000313" key="1">
    <source>
        <dbReference type="EMBL" id="OGF41286.1"/>
    </source>
</evidence>
<sequence length="97" mass="11236">MQRKHSLFIKKGKDKNVYTLFLGHLRGDDREIHNIVYNLHQAKSSDVLQIRISSSGGFVNHMLAIINVIYDKFYGRIITYIEKEACSAAGNFFTWKD</sequence>